<organism evidence="2">
    <name type="scientific">bioreactor metagenome</name>
    <dbReference type="NCBI Taxonomy" id="1076179"/>
    <lineage>
        <taxon>unclassified sequences</taxon>
        <taxon>metagenomes</taxon>
        <taxon>ecological metagenomes</taxon>
    </lineage>
</organism>
<proteinExistence type="predicted"/>
<accession>A0A644YVL5</accession>
<feature type="region of interest" description="Disordered" evidence="1">
    <location>
        <begin position="16"/>
        <end position="44"/>
    </location>
</feature>
<dbReference type="EMBL" id="VSSQ01006382">
    <property type="protein sequence ID" value="MPM32512.1"/>
    <property type="molecule type" value="Genomic_DNA"/>
</dbReference>
<evidence type="ECO:0000313" key="2">
    <source>
        <dbReference type="EMBL" id="MPM32512.1"/>
    </source>
</evidence>
<comment type="caution">
    <text evidence="2">The sequence shown here is derived from an EMBL/GenBank/DDBJ whole genome shotgun (WGS) entry which is preliminary data.</text>
</comment>
<gene>
    <name evidence="2" type="ORF">SDC9_79075</name>
</gene>
<sequence>MDTIEIGRIDRIVVHQREVPDTQPSQQRNHGTARATASDHPDAQRTHDGIEVLAEQCGLSSQKLRIFTRRLRAPDIDLAPDNRDGRRLRGCLGRGPQAPHDGIVLAKDHAGKPVRPLVESGARQFCFVAIVLVGEERVRARMRVNEPRNKVAVLRLAQQSHESLR</sequence>
<protein>
    <submittedName>
        <fullName evidence="2">Uncharacterized protein</fullName>
    </submittedName>
</protein>
<evidence type="ECO:0000256" key="1">
    <source>
        <dbReference type="SAM" id="MobiDB-lite"/>
    </source>
</evidence>
<reference evidence="2" key="1">
    <citation type="submission" date="2019-08" db="EMBL/GenBank/DDBJ databases">
        <authorList>
            <person name="Kucharzyk K."/>
            <person name="Murdoch R.W."/>
            <person name="Higgins S."/>
            <person name="Loffler F."/>
        </authorList>
    </citation>
    <scope>NUCLEOTIDE SEQUENCE</scope>
</reference>
<dbReference type="AlphaFoldDB" id="A0A644YVL5"/>
<name>A0A644YVL5_9ZZZZ</name>